<dbReference type="AlphaFoldDB" id="A0A154VND2"/>
<dbReference type="GO" id="GO:0016020">
    <property type="term" value="C:membrane"/>
    <property type="evidence" value="ECO:0007669"/>
    <property type="project" value="TreeGrafter"/>
</dbReference>
<keyword evidence="2" id="KW-0560">Oxidoreductase</keyword>
<dbReference type="PANTHER" id="PTHR44196">
    <property type="entry name" value="DEHYDROGENASE/REDUCTASE SDR FAMILY MEMBER 7B"/>
    <property type="match status" value="1"/>
</dbReference>
<dbReference type="InterPro" id="IPR036291">
    <property type="entry name" value="NAD(P)-bd_dom_sf"/>
</dbReference>
<keyword evidence="4" id="KW-1185">Reference proteome</keyword>
<dbReference type="PANTHER" id="PTHR44196:SF1">
    <property type="entry name" value="DEHYDROGENASE_REDUCTASE SDR FAMILY MEMBER 7B"/>
    <property type="match status" value="1"/>
</dbReference>
<evidence type="ECO:0000256" key="2">
    <source>
        <dbReference type="ARBA" id="ARBA00023002"/>
    </source>
</evidence>
<dbReference type="OrthoDB" id="335726at2"/>
<organism evidence="3 4">
    <name type="scientific">Oceanibaculum pacificum</name>
    <dbReference type="NCBI Taxonomy" id="580166"/>
    <lineage>
        <taxon>Bacteria</taxon>
        <taxon>Pseudomonadati</taxon>
        <taxon>Pseudomonadota</taxon>
        <taxon>Alphaproteobacteria</taxon>
        <taxon>Rhodospirillales</taxon>
        <taxon>Oceanibaculaceae</taxon>
        <taxon>Oceanibaculum</taxon>
    </lineage>
</organism>
<dbReference type="SUPFAM" id="SSF51735">
    <property type="entry name" value="NAD(P)-binding Rossmann-fold domains"/>
    <property type="match status" value="1"/>
</dbReference>
<dbReference type="Pfam" id="PF00106">
    <property type="entry name" value="adh_short"/>
    <property type="match status" value="1"/>
</dbReference>
<sequence>MSRLVWLTGGSEGIGRAVALELARRGDRVAVSARSADKLQALAAEAPEGRILPYPLDITDREAVARTVARIEAEQGPIDLALLNAGTHKPVDAESFTVEDIRLLVELNIMGTAHCLQPVIEAFRRRGRGHLAVVASVAGYRGLPTSAGYGATKAALINMVESLKPDFDRLGLKLQIVNPGFVRTPLTDKNEFAMPFLMEPEDAARALADGLDKAGFEITFPKRFTYMLKFLRCLPYALYFPLIGKATRK</sequence>
<protein>
    <submittedName>
        <fullName evidence="3">Oxidoreductase</fullName>
    </submittedName>
</protein>
<comment type="similarity">
    <text evidence="1">Belongs to the short-chain dehydrogenases/reductases (SDR) family.</text>
</comment>
<dbReference type="Gene3D" id="3.40.50.720">
    <property type="entry name" value="NAD(P)-binding Rossmann-like Domain"/>
    <property type="match status" value="1"/>
</dbReference>
<dbReference type="Proteomes" id="UP000076400">
    <property type="component" value="Unassembled WGS sequence"/>
</dbReference>
<gene>
    <name evidence="3" type="ORF">AUP43_13520</name>
</gene>
<name>A0A154VND2_9PROT</name>
<evidence type="ECO:0000313" key="3">
    <source>
        <dbReference type="EMBL" id="KZD02775.1"/>
    </source>
</evidence>
<dbReference type="EMBL" id="LPXN01000152">
    <property type="protein sequence ID" value="KZD02775.1"/>
    <property type="molecule type" value="Genomic_DNA"/>
</dbReference>
<evidence type="ECO:0000313" key="4">
    <source>
        <dbReference type="Proteomes" id="UP000076400"/>
    </source>
</evidence>
<accession>A0A154VND2</accession>
<reference evidence="3 4" key="1">
    <citation type="submission" date="2015-12" db="EMBL/GenBank/DDBJ databases">
        <title>Genome sequence of Oceanibaculum pacificum MCCC 1A02656.</title>
        <authorList>
            <person name="Lu L."/>
            <person name="Lai Q."/>
            <person name="Shao Z."/>
            <person name="Qian P."/>
        </authorList>
    </citation>
    <scope>NUCLEOTIDE SEQUENCE [LARGE SCALE GENOMIC DNA]</scope>
    <source>
        <strain evidence="3 4">MCCC 1A02656</strain>
    </source>
</reference>
<dbReference type="STRING" id="580166.AUP43_13520"/>
<dbReference type="GO" id="GO:0016491">
    <property type="term" value="F:oxidoreductase activity"/>
    <property type="evidence" value="ECO:0007669"/>
    <property type="project" value="UniProtKB-KW"/>
</dbReference>
<dbReference type="RefSeq" id="WP_067559503.1">
    <property type="nucleotide sequence ID" value="NZ_LPXN01000152.1"/>
</dbReference>
<evidence type="ECO:0000256" key="1">
    <source>
        <dbReference type="ARBA" id="ARBA00006484"/>
    </source>
</evidence>
<dbReference type="PRINTS" id="PR00081">
    <property type="entry name" value="GDHRDH"/>
</dbReference>
<dbReference type="InterPro" id="IPR002347">
    <property type="entry name" value="SDR_fam"/>
</dbReference>
<proteinExistence type="inferred from homology"/>
<comment type="caution">
    <text evidence="3">The sequence shown here is derived from an EMBL/GenBank/DDBJ whole genome shotgun (WGS) entry which is preliminary data.</text>
</comment>